<keyword evidence="6" id="KW-0408">Iron</keyword>
<dbReference type="PROSITE" id="PS50076">
    <property type="entry name" value="DNAJ_2"/>
    <property type="match status" value="1"/>
</dbReference>
<evidence type="ECO:0000313" key="12">
    <source>
        <dbReference type="EMBL" id="MFD1587012.1"/>
    </source>
</evidence>
<dbReference type="SMART" id="SM00271">
    <property type="entry name" value="DnaJ"/>
    <property type="match status" value="1"/>
</dbReference>
<dbReference type="Pfam" id="PF00111">
    <property type="entry name" value="Fer2"/>
    <property type="match status" value="1"/>
</dbReference>
<dbReference type="PANTHER" id="PTHR43112:SF3">
    <property type="entry name" value="FERREDOXIN-2, CHLOROPLASTIC"/>
    <property type="match status" value="1"/>
</dbReference>
<evidence type="ECO:0000256" key="8">
    <source>
        <dbReference type="ARBA" id="ARBA00034078"/>
    </source>
</evidence>
<protein>
    <submittedName>
        <fullName evidence="12">Ferredoxin Fer</fullName>
    </submittedName>
</protein>
<evidence type="ECO:0000256" key="3">
    <source>
        <dbReference type="ARBA" id="ARBA00022714"/>
    </source>
</evidence>
<evidence type="ECO:0000256" key="2">
    <source>
        <dbReference type="ARBA" id="ARBA00022448"/>
    </source>
</evidence>
<keyword evidence="5" id="KW-0249">Electron transport</keyword>
<gene>
    <name evidence="12" type="primary">fer</name>
    <name evidence="12" type="ORF">ACFR9U_08450</name>
</gene>
<evidence type="ECO:0000256" key="5">
    <source>
        <dbReference type="ARBA" id="ARBA00022982"/>
    </source>
</evidence>
<evidence type="ECO:0000259" key="10">
    <source>
        <dbReference type="PROSITE" id="PS50076"/>
    </source>
</evidence>
<dbReference type="Gene3D" id="1.10.287.110">
    <property type="entry name" value="DnaJ domain"/>
    <property type="match status" value="1"/>
</dbReference>
<dbReference type="InterPro" id="IPR006058">
    <property type="entry name" value="2Fe2S_fd_BS"/>
</dbReference>
<keyword evidence="13" id="KW-1185">Reference proteome</keyword>
<dbReference type="AlphaFoldDB" id="A0ABD6C9P2"/>
<reference evidence="12 13" key="1">
    <citation type="journal article" date="2019" name="Int. J. Syst. Evol. Microbiol.">
        <title>The Global Catalogue of Microorganisms (GCM) 10K type strain sequencing project: providing services to taxonomists for standard genome sequencing and annotation.</title>
        <authorList>
            <consortium name="The Broad Institute Genomics Platform"/>
            <consortium name="The Broad Institute Genome Sequencing Center for Infectious Disease"/>
            <person name="Wu L."/>
            <person name="Ma J."/>
        </authorList>
    </citation>
    <scope>NUCLEOTIDE SEQUENCE [LARGE SCALE GENOMIC DNA]</scope>
    <source>
        <strain evidence="12 13">CGMCC 1.12125</strain>
    </source>
</reference>
<dbReference type="PANTHER" id="PTHR43112">
    <property type="entry name" value="FERREDOXIN"/>
    <property type="match status" value="1"/>
</dbReference>
<evidence type="ECO:0000256" key="1">
    <source>
        <dbReference type="ARBA" id="ARBA00007874"/>
    </source>
</evidence>
<comment type="cofactor">
    <cofactor evidence="8">
        <name>[2Fe-2S] cluster</name>
        <dbReference type="ChEBI" id="CHEBI:190135"/>
    </cofactor>
</comment>
<dbReference type="GO" id="GO:0051537">
    <property type="term" value="F:2 iron, 2 sulfur cluster binding"/>
    <property type="evidence" value="ECO:0007669"/>
    <property type="project" value="UniProtKB-KW"/>
</dbReference>
<comment type="caution">
    <text evidence="12">The sequence shown here is derived from an EMBL/GenBank/DDBJ whole genome shotgun (WGS) entry which is preliminary data.</text>
</comment>
<evidence type="ECO:0000256" key="4">
    <source>
        <dbReference type="ARBA" id="ARBA00022723"/>
    </source>
</evidence>
<evidence type="ECO:0000256" key="9">
    <source>
        <dbReference type="SAM" id="MobiDB-lite"/>
    </source>
</evidence>
<comment type="similarity">
    <text evidence="1">Belongs to the 2Fe2S plant-type ferredoxin family.</text>
</comment>
<dbReference type="RefSeq" id="WP_247375504.1">
    <property type="nucleotide sequence ID" value="NZ_JALLGV010000001.1"/>
</dbReference>
<feature type="domain" description="J" evidence="10">
    <location>
        <begin position="3"/>
        <end position="71"/>
    </location>
</feature>
<proteinExistence type="inferred from homology"/>
<dbReference type="CDD" id="cd06257">
    <property type="entry name" value="DnaJ"/>
    <property type="match status" value="1"/>
</dbReference>
<dbReference type="InterPro" id="IPR036010">
    <property type="entry name" value="2Fe-2S_ferredoxin-like_sf"/>
</dbReference>
<dbReference type="Gene3D" id="3.10.20.30">
    <property type="match status" value="1"/>
</dbReference>
<accession>A0ABD6C9P2</accession>
<feature type="domain" description="2Fe-2S ferredoxin-type" evidence="11">
    <location>
        <begin position="107"/>
        <end position="197"/>
    </location>
</feature>
<dbReference type="Pfam" id="PF00226">
    <property type="entry name" value="DnaJ"/>
    <property type="match status" value="1"/>
</dbReference>
<evidence type="ECO:0000259" key="11">
    <source>
        <dbReference type="PROSITE" id="PS51085"/>
    </source>
</evidence>
<dbReference type="SUPFAM" id="SSF54292">
    <property type="entry name" value="2Fe-2S ferredoxin-like"/>
    <property type="match status" value="1"/>
</dbReference>
<evidence type="ECO:0000256" key="6">
    <source>
        <dbReference type="ARBA" id="ARBA00023004"/>
    </source>
</evidence>
<dbReference type="SUPFAM" id="SSF46565">
    <property type="entry name" value="Chaperone J-domain"/>
    <property type="match status" value="1"/>
</dbReference>
<dbReference type="Proteomes" id="UP001597119">
    <property type="component" value="Unassembled WGS sequence"/>
</dbReference>
<keyword evidence="4" id="KW-0479">Metal-binding</keyword>
<keyword evidence="3" id="KW-0001">2Fe-2S</keyword>
<dbReference type="CDD" id="cd00207">
    <property type="entry name" value="fer2"/>
    <property type="match status" value="1"/>
</dbReference>
<dbReference type="NCBIfam" id="NF041393">
    <property type="entry name" value="Frdxn_Halo"/>
    <property type="match status" value="1"/>
</dbReference>
<dbReference type="PROSITE" id="PS51085">
    <property type="entry name" value="2FE2S_FER_2"/>
    <property type="match status" value="1"/>
</dbReference>
<dbReference type="InterPro" id="IPR001041">
    <property type="entry name" value="2Fe-2S_ferredoxin-type"/>
</dbReference>
<dbReference type="InterPro" id="IPR012675">
    <property type="entry name" value="Beta-grasp_dom_sf"/>
</dbReference>
<keyword evidence="7" id="KW-0411">Iron-sulfur</keyword>
<evidence type="ECO:0000313" key="13">
    <source>
        <dbReference type="Proteomes" id="UP001597119"/>
    </source>
</evidence>
<evidence type="ECO:0000256" key="7">
    <source>
        <dbReference type="ARBA" id="ARBA00023014"/>
    </source>
</evidence>
<dbReference type="PRINTS" id="PR00625">
    <property type="entry name" value="JDOMAIN"/>
</dbReference>
<organism evidence="12 13">
    <name type="scientific">Halorientalis brevis</name>
    <dbReference type="NCBI Taxonomy" id="1126241"/>
    <lineage>
        <taxon>Archaea</taxon>
        <taxon>Methanobacteriati</taxon>
        <taxon>Methanobacteriota</taxon>
        <taxon>Stenosarchaea group</taxon>
        <taxon>Halobacteria</taxon>
        <taxon>Halobacteriales</taxon>
        <taxon>Haloarculaceae</taxon>
        <taxon>Halorientalis</taxon>
    </lineage>
</organism>
<feature type="region of interest" description="Disordered" evidence="9">
    <location>
        <begin position="51"/>
        <end position="74"/>
    </location>
</feature>
<dbReference type="InterPro" id="IPR036869">
    <property type="entry name" value="J_dom_sf"/>
</dbReference>
<dbReference type="InterPro" id="IPR053441">
    <property type="entry name" value="2Fe2S_Ferredoxin"/>
</dbReference>
<name>A0ABD6C9P2_9EURY</name>
<dbReference type="EMBL" id="JBHUDJ010000003">
    <property type="protein sequence ID" value="MFD1587012.1"/>
    <property type="molecule type" value="Genomic_DNA"/>
</dbReference>
<keyword evidence="2" id="KW-0813">Transport</keyword>
<dbReference type="PROSITE" id="PS00197">
    <property type="entry name" value="2FE2S_FER_1"/>
    <property type="match status" value="1"/>
</dbReference>
<dbReference type="GO" id="GO:0046872">
    <property type="term" value="F:metal ion binding"/>
    <property type="evidence" value="ECO:0007669"/>
    <property type="project" value="UniProtKB-KW"/>
</dbReference>
<sequence length="217" mass="24276">MDSPFDVLGLDPDADESEIVRAYRERVKEVHPDQGGTVSEFRAVQTAYERLQDGYDPDDPSSVHEDFDQQADDPPQYDEHFVEYLNYEVLDDFGWELTDDDLFEKAARADLDRVDYGEILVEPHESILEAAEKHGFAWPFACRGGACSNCAIALIDGEVPPPNSHVLPPELIDSGIRLSCITTPVTKDAQIVYNVKHLPGVNELLLPASRFKQAKSD</sequence>
<dbReference type="InterPro" id="IPR001623">
    <property type="entry name" value="DnaJ_domain"/>
</dbReference>